<dbReference type="STRING" id="1384056.N787_03565"/>
<evidence type="ECO:0000256" key="1">
    <source>
        <dbReference type="ARBA" id="ARBA00022679"/>
    </source>
</evidence>
<accession>A0A091ARC5</accession>
<dbReference type="RefSeq" id="WP_034214176.1">
    <property type="nucleotide sequence ID" value="NZ_AVCK01000044.1"/>
</dbReference>
<dbReference type="GO" id="GO:0016020">
    <property type="term" value="C:membrane"/>
    <property type="evidence" value="ECO:0007669"/>
    <property type="project" value="InterPro"/>
</dbReference>
<evidence type="ECO:0000256" key="4">
    <source>
        <dbReference type="SAM" id="Phobius"/>
    </source>
</evidence>
<dbReference type="SUPFAM" id="SSF55874">
    <property type="entry name" value="ATPase domain of HSP90 chaperone/DNA topoisomerase II/histidine kinase"/>
    <property type="match status" value="1"/>
</dbReference>
<dbReference type="InterPro" id="IPR003594">
    <property type="entry name" value="HATPase_dom"/>
</dbReference>
<feature type="transmembrane region" description="Helical" evidence="4">
    <location>
        <begin position="44"/>
        <end position="63"/>
    </location>
</feature>
<comment type="caution">
    <text evidence="6">The sequence shown here is derived from an EMBL/GenBank/DDBJ whole genome shotgun (WGS) entry which is preliminary data.</text>
</comment>
<feature type="domain" description="Histidine kinase/HSP90-like ATPase" evidence="5">
    <location>
        <begin position="288"/>
        <end position="378"/>
    </location>
</feature>
<keyword evidence="4" id="KW-0472">Membrane</keyword>
<name>A0A091ARC5_9GAMM</name>
<reference evidence="6 7" key="1">
    <citation type="submission" date="2013-09" db="EMBL/GenBank/DDBJ databases">
        <title>Genome sequencing of Arenimonas metalli.</title>
        <authorList>
            <person name="Chen F."/>
            <person name="Wang G."/>
        </authorList>
    </citation>
    <scope>NUCLEOTIDE SEQUENCE [LARGE SCALE GENOMIC DNA]</scope>
    <source>
        <strain evidence="6 7">CF5-1</strain>
    </source>
</reference>
<dbReference type="CDD" id="cd16917">
    <property type="entry name" value="HATPase_UhpB-NarQ-NarX-like"/>
    <property type="match status" value="1"/>
</dbReference>
<dbReference type="Gene3D" id="1.20.5.1930">
    <property type="match status" value="1"/>
</dbReference>
<protein>
    <recommendedName>
        <fullName evidence="5">Histidine kinase/HSP90-like ATPase domain-containing protein</fullName>
    </recommendedName>
</protein>
<dbReference type="Proteomes" id="UP000029393">
    <property type="component" value="Unassembled WGS sequence"/>
</dbReference>
<keyword evidence="4" id="KW-1133">Transmembrane helix</keyword>
<feature type="transmembrane region" description="Helical" evidence="4">
    <location>
        <begin position="75"/>
        <end position="106"/>
    </location>
</feature>
<gene>
    <name evidence="6" type="ORF">N787_03565</name>
</gene>
<dbReference type="InterPro" id="IPR036890">
    <property type="entry name" value="HATPase_C_sf"/>
</dbReference>
<organism evidence="6 7">
    <name type="scientific">Arenimonas metalli CF5-1</name>
    <dbReference type="NCBI Taxonomy" id="1384056"/>
    <lineage>
        <taxon>Bacteria</taxon>
        <taxon>Pseudomonadati</taxon>
        <taxon>Pseudomonadota</taxon>
        <taxon>Gammaproteobacteria</taxon>
        <taxon>Lysobacterales</taxon>
        <taxon>Lysobacteraceae</taxon>
        <taxon>Arenimonas</taxon>
    </lineage>
</organism>
<keyword evidence="7" id="KW-1185">Reference proteome</keyword>
<evidence type="ECO:0000313" key="6">
    <source>
        <dbReference type="EMBL" id="KFN42743.1"/>
    </source>
</evidence>
<keyword evidence="4" id="KW-0812">Transmembrane</keyword>
<keyword evidence="3" id="KW-0902">Two-component regulatory system</keyword>
<dbReference type="PANTHER" id="PTHR24421:SF59">
    <property type="entry name" value="OXYGEN SENSOR HISTIDINE KINASE NREB"/>
    <property type="match status" value="1"/>
</dbReference>
<dbReference type="GO" id="GO:0000155">
    <property type="term" value="F:phosphorelay sensor kinase activity"/>
    <property type="evidence" value="ECO:0007669"/>
    <property type="project" value="InterPro"/>
</dbReference>
<dbReference type="eggNOG" id="COG4585">
    <property type="taxonomic scope" value="Bacteria"/>
</dbReference>
<dbReference type="InterPro" id="IPR011712">
    <property type="entry name" value="Sig_transdc_His_kin_sub3_dim/P"/>
</dbReference>
<evidence type="ECO:0000256" key="3">
    <source>
        <dbReference type="ARBA" id="ARBA00023012"/>
    </source>
</evidence>
<dbReference type="PANTHER" id="PTHR24421">
    <property type="entry name" value="NITRATE/NITRITE SENSOR PROTEIN NARX-RELATED"/>
    <property type="match status" value="1"/>
</dbReference>
<feature type="transmembrane region" description="Helical" evidence="4">
    <location>
        <begin position="141"/>
        <end position="160"/>
    </location>
</feature>
<dbReference type="Pfam" id="PF07730">
    <property type="entry name" value="HisKA_3"/>
    <property type="match status" value="1"/>
</dbReference>
<keyword evidence="2" id="KW-0418">Kinase</keyword>
<dbReference type="PATRIC" id="fig|1384056.3.peg.2221"/>
<evidence type="ECO:0000259" key="5">
    <source>
        <dbReference type="SMART" id="SM00387"/>
    </source>
</evidence>
<evidence type="ECO:0000313" key="7">
    <source>
        <dbReference type="Proteomes" id="UP000029393"/>
    </source>
</evidence>
<dbReference type="SMART" id="SM00387">
    <property type="entry name" value="HATPase_c"/>
    <property type="match status" value="1"/>
</dbReference>
<sequence length="378" mass="41028">MNDRLKQLVSPMNFAGYLAWAAIGWELVYSSWSPPAWLAQPVPAPALSAMHLAFLALFMATTCGPWPRPVERAMVLAQLAITFGLMLLARNSTLPILLILCVVQLVQMWPPRASVAMVVAINVGVYLIYRHVWDIGSPLVSTLMHMSFQGFAALTAWFAFTAGQARDELAAANADLLATRSLLAESARDSERLRLSRELHDVAGHKLTALKLNLAALARDPRFAEEDAVQLCRCLADELLADIRGVVQQMRQGDGLDLVAALNALAKPFPRPRLQLEVGEDARVATVAQAEAVLRAVQEGLTNAVKHSQAQNLWVVLRREDESLRLDIRDDGRGSGEVRAGNGLCGMRERLEALGGGLSVGRTGTGGVHLQAWLPVAA</sequence>
<dbReference type="EMBL" id="AVCK01000044">
    <property type="protein sequence ID" value="KFN42743.1"/>
    <property type="molecule type" value="Genomic_DNA"/>
</dbReference>
<evidence type="ECO:0000256" key="2">
    <source>
        <dbReference type="ARBA" id="ARBA00022777"/>
    </source>
</evidence>
<dbReference type="Gene3D" id="3.30.565.10">
    <property type="entry name" value="Histidine kinase-like ATPase, C-terminal domain"/>
    <property type="match status" value="1"/>
</dbReference>
<feature type="transmembrane region" description="Helical" evidence="4">
    <location>
        <begin position="12"/>
        <end position="32"/>
    </location>
</feature>
<dbReference type="Pfam" id="PF02518">
    <property type="entry name" value="HATPase_c"/>
    <property type="match status" value="1"/>
</dbReference>
<dbReference type="AlphaFoldDB" id="A0A091ARC5"/>
<keyword evidence="1" id="KW-0808">Transferase</keyword>
<proteinExistence type="predicted"/>
<dbReference type="InterPro" id="IPR050482">
    <property type="entry name" value="Sensor_HK_TwoCompSys"/>
</dbReference>
<dbReference type="GO" id="GO:0046983">
    <property type="term" value="F:protein dimerization activity"/>
    <property type="evidence" value="ECO:0007669"/>
    <property type="project" value="InterPro"/>
</dbReference>
<feature type="transmembrane region" description="Helical" evidence="4">
    <location>
        <begin position="112"/>
        <end position="129"/>
    </location>
</feature>